<feature type="region of interest" description="Disordered" evidence="1">
    <location>
        <begin position="40"/>
        <end position="105"/>
    </location>
</feature>
<sequence>MLSGTTKGIENATNNGVGGGSGGFNARRSVHVSINDISSEIKTSSGGYPMAPHTGRKSWQAVSSRCRRTNTPTPHDREENSNQVAPSVGGVQLTDTTNNSGNDVYTREYEYECKDTICMGGGNEGNKQTEKQKTHYSSPTLPDHAPKVPSNDAQV</sequence>
<organism evidence="2">
    <name type="scientific">Lygus hesperus</name>
    <name type="common">Western plant bug</name>
    <dbReference type="NCBI Taxonomy" id="30085"/>
    <lineage>
        <taxon>Eukaryota</taxon>
        <taxon>Metazoa</taxon>
        <taxon>Ecdysozoa</taxon>
        <taxon>Arthropoda</taxon>
        <taxon>Hexapoda</taxon>
        <taxon>Insecta</taxon>
        <taxon>Pterygota</taxon>
        <taxon>Neoptera</taxon>
        <taxon>Paraneoptera</taxon>
        <taxon>Hemiptera</taxon>
        <taxon>Heteroptera</taxon>
        <taxon>Panheteroptera</taxon>
        <taxon>Cimicomorpha</taxon>
        <taxon>Miridae</taxon>
        <taxon>Mirini</taxon>
        <taxon>Lygus</taxon>
    </lineage>
</organism>
<reference evidence="2" key="1">
    <citation type="journal article" date="2016" name="Gigascience">
        <title>De novo construction of an expanded transcriptome assembly for the western tarnished plant bug, Lygus hesperus.</title>
        <authorList>
            <person name="Tassone E.E."/>
            <person name="Geib S.M."/>
            <person name="Hall B."/>
            <person name="Fabrick J.A."/>
            <person name="Brent C.S."/>
            <person name="Hull J.J."/>
        </authorList>
    </citation>
    <scope>NUCLEOTIDE SEQUENCE</scope>
</reference>
<accession>A0A146MFT4</accession>
<evidence type="ECO:0000256" key="1">
    <source>
        <dbReference type="SAM" id="MobiDB-lite"/>
    </source>
</evidence>
<dbReference type="EMBL" id="GDHC01000026">
    <property type="protein sequence ID" value="JAQ18603.1"/>
    <property type="molecule type" value="Transcribed_RNA"/>
</dbReference>
<feature type="region of interest" description="Disordered" evidence="1">
    <location>
        <begin position="1"/>
        <end position="27"/>
    </location>
</feature>
<feature type="compositionally biased region" description="Polar residues" evidence="1">
    <location>
        <begin position="1"/>
        <end position="15"/>
    </location>
</feature>
<gene>
    <name evidence="2" type="ORF">g.10808</name>
</gene>
<name>A0A146MFT4_LYGHE</name>
<feature type="compositionally biased region" description="Polar residues" evidence="1">
    <location>
        <begin position="93"/>
        <end position="103"/>
    </location>
</feature>
<protein>
    <submittedName>
        <fullName evidence="2">Uncharacterized protein</fullName>
    </submittedName>
</protein>
<evidence type="ECO:0000313" key="2">
    <source>
        <dbReference type="EMBL" id="JAQ18603.1"/>
    </source>
</evidence>
<proteinExistence type="predicted"/>
<feature type="region of interest" description="Disordered" evidence="1">
    <location>
        <begin position="118"/>
        <end position="155"/>
    </location>
</feature>
<dbReference type="AlphaFoldDB" id="A0A146MFT4"/>